<dbReference type="Proteomes" id="UP000241048">
    <property type="component" value="Unassembled WGS sequence"/>
</dbReference>
<name>A0A2T3FR84_9CLOT</name>
<feature type="compositionally biased region" description="Acidic residues" evidence="5">
    <location>
        <begin position="57"/>
        <end position="68"/>
    </location>
</feature>
<feature type="region of interest" description="Disordered" evidence="5">
    <location>
        <begin position="19"/>
        <end position="70"/>
    </location>
</feature>
<dbReference type="Pfam" id="PF00149">
    <property type="entry name" value="Metallophos"/>
    <property type="match status" value="1"/>
</dbReference>
<evidence type="ECO:0000259" key="6">
    <source>
        <dbReference type="Pfam" id="PF00149"/>
    </source>
</evidence>
<dbReference type="SUPFAM" id="SSF56300">
    <property type="entry name" value="Metallo-dependent phosphatases"/>
    <property type="match status" value="1"/>
</dbReference>
<dbReference type="PANTHER" id="PTHR42988:SF2">
    <property type="entry name" value="CYCLIC NUCLEOTIDE PHOSPHODIESTERASE CBUA0032-RELATED"/>
    <property type="match status" value="1"/>
</dbReference>
<feature type="compositionally biased region" description="Acidic residues" evidence="5">
    <location>
        <begin position="40"/>
        <end position="50"/>
    </location>
</feature>
<keyword evidence="2" id="KW-0378">Hydrolase</keyword>
<reference evidence="8 9" key="1">
    <citation type="submission" date="2018-03" db="EMBL/GenBank/DDBJ databases">
        <title>Lachnoclostridium SNUG30386 gen.nov., sp.nov., isolated from human faeces.</title>
        <authorList>
            <person name="Seo B."/>
            <person name="Jeon K."/>
            <person name="Ko G."/>
        </authorList>
    </citation>
    <scope>NUCLEOTIDE SEQUENCE [LARGE SCALE GENOMIC DNA]</scope>
    <source>
        <strain evidence="8 9">SNUG30386</strain>
    </source>
</reference>
<evidence type="ECO:0000256" key="3">
    <source>
        <dbReference type="ARBA" id="ARBA00023004"/>
    </source>
</evidence>
<dbReference type="Gene3D" id="3.60.21.10">
    <property type="match status" value="1"/>
</dbReference>
<dbReference type="GO" id="GO:0046872">
    <property type="term" value="F:metal ion binding"/>
    <property type="evidence" value="ECO:0007669"/>
    <property type="project" value="UniProtKB-KW"/>
</dbReference>
<feature type="domain" description="Calcineurin-like phosphoesterase" evidence="6">
    <location>
        <begin position="75"/>
        <end position="317"/>
    </location>
</feature>
<gene>
    <name evidence="8" type="ORF">C7U56_07840</name>
</gene>
<feature type="domain" description="Cyclic nucleotide phosphodiesterase C-terminal" evidence="7">
    <location>
        <begin position="362"/>
        <end position="474"/>
    </location>
</feature>
<dbReference type="InterPro" id="IPR040869">
    <property type="entry name" value="CNP_C"/>
</dbReference>
<dbReference type="InterPro" id="IPR004843">
    <property type="entry name" value="Calcineurin-like_PHP"/>
</dbReference>
<keyword evidence="3" id="KW-0408">Iron</keyword>
<organism evidence="8 9">
    <name type="scientific">Clostridium fessum</name>
    <dbReference type="NCBI Taxonomy" id="2126740"/>
    <lineage>
        <taxon>Bacteria</taxon>
        <taxon>Bacillati</taxon>
        <taxon>Bacillota</taxon>
        <taxon>Clostridia</taxon>
        <taxon>Eubacteriales</taxon>
        <taxon>Clostridiaceae</taxon>
        <taxon>Clostridium</taxon>
    </lineage>
</organism>
<comment type="caution">
    <text evidence="8">The sequence shown here is derived from an EMBL/GenBank/DDBJ whole genome shotgun (WGS) entry which is preliminary data.</text>
</comment>
<evidence type="ECO:0000313" key="8">
    <source>
        <dbReference type="EMBL" id="PST37769.1"/>
    </source>
</evidence>
<evidence type="ECO:0000259" key="7">
    <source>
        <dbReference type="Pfam" id="PF17839"/>
    </source>
</evidence>
<evidence type="ECO:0000256" key="2">
    <source>
        <dbReference type="ARBA" id="ARBA00022801"/>
    </source>
</evidence>
<dbReference type="GeneID" id="79839264"/>
<evidence type="ECO:0000313" key="9">
    <source>
        <dbReference type="Proteomes" id="UP000241048"/>
    </source>
</evidence>
<dbReference type="RefSeq" id="WP_107000812.1">
    <property type="nucleotide sequence ID" value="NZ_DBFCBK010000001.1"/>
</dbReference>
<keyword evidence="1" id="KW-0479">Metal-binding</keyword>
<dbReference type="EMBL" id="PYLO01000002">
    <property type="protein sequence ID" value="PST37769.1"/>
    <property type="molecule type" value="Genomic_DNA"/>
</dbReference>
<evidence type="ECO:0000256" key="1">
    <source>
        <dbReference type="ARBA" id="ARBA00022723"/>
    </source>
</evidence>
<proteinExistence type="inferred from homology"/>
<dbReference type="AlphaFoldDB" id="A0A2T3FR84"/>
<dbReference type="InterPro" id="IPR050884">
    <property type="entry name" value="CNP_phosphodiesterase-III"/>
</dbReference>
<keyword evidence="9" id="KW-1185">Reference proteome</keyword>
<dbReference type="InterPro" id="IPR029052">
    <property type="entry name" value="Metallo-depent_PP-like"/>
</dbReference>
<dbReference type="PIRSF" id="PIRSF034890">
    <property type="entry name" value="Pesteras_lmo2642"/>
    <property type="match status" value="1"/>
</dbReference>
<dbReference type="Pfam" id="PF17839">
    <property type="entry name" value="CNP_C_terminal"/>
    <property type="match status" value="1"/>
</dbReference>
<evidence type="ECO:0000256" key="4">
    <source>
        <dbReference type="ARBA" id="ARBA00025742"/>
    </source>
</evidence>
<dbReference type="GO" id="GO:0016787">
    <property type="term" value="F:hydrolase activity"/>
    <property type="evidence" value="ECO:0007669"/>
    <property type="project" value="UniProtKB-KW"/>
</dbReference>
<evidence type="ECO:0000256" key="5">
    <source>
        <dbReference type="SAM" id="MobiDB-lite"/>
    </source>
</evidence>
<protein>
    <submittedName>
        <fullName evidence="8">Serine/threonine protein phosphatase</fullName>
    </submittedName>
</protein>
<dbReference type="PANTHER" id="PTHR42988">
    <property type="entry name" value="PHOSPHOHYDROLASE"/>
    <property type="match status" value="1"/>
</dbReference>
<comment type="similarity">
    <text evidence="4">Belongs to the cyclic nucleotide phosphodiesterase class-III family.</text>
</comment>
<accession>A0A2T3FR84</accession>
<sequence length="484" mass="54750">MATVLLAALLGGCSFLSKEADATEVSSKAETESPGATQESETETAETEETQESHEAAEDEESGEEETEDHFVEKKIVVATDMHYFAEKLAGNRCDSFVGMARGGDGRVLEYGWEVMDAFLDDMKKEDPDLLILSGDLTLDGEKASHEELAELLEGLSEAGIEVAVIPGNHDINNPDARRYTADGAEKVESITADEFRDIYADFGYVAADSRDPASLSYLYKIDSANWVLMLDSCQYEPKNEVGGMIRRETYEWMEPILEEAEREGARVISVSHHNLLDESGVSRTFYDNCTIEHNEELVRMLSDHGVRLHLSGHLHIQHYKEDEDTGIYEVVTGSMVMAPCHYGIVRIWNDGTYQYNAKPVDVDGWAIRHSYHNRDLADFTAYSESILRRAAIRDAIRDLNRHIEDRHAFFTDEKKQEMASYYADLCVNYYEGRMYQIEEAAKENPVLEDWNKIGYVSELSDFLQNILEDEAKDYGHLKIPSVH</sequence>
<dbReference type="InterPro" id="IPR012365">
    <property type="entry name" value="Pesteras_lmo2642"/>
</dbReference>